<evidence type="ECO:0000313" key="3">
    <source>
        <dbReference type="Proteomes" id="UP000198619"/>
    </source>
</evidence>
<evidence type="ECO:0000256" key="1">
    <source>
        <dbReference type="SAM" id="Phobius"/>
    </source>
</evidence>
<keyword evidence="3" id="KW-1185">Reference proteome</keyword>
<keyword evidence="1" id="KW-0812">Transmembrane</keyword>
<accession>A0A1I0VTQ8</accession>
<dbReference type="Proteomes" id="UP000198619">
    <property type="component" value="Unassembled WGS sequence"/>
</dbReference>
<dbReference type="AlphaFoldDB" id="A0A1I0VTQ8"/>
<sequence length="99" mass="11202">MRNNYDEMQEQMRNKIGNETFSLIAPKQNIPLNLGKDIVIMLLSMSVVTIIAHFFENKETSAPVDNNMGLILNVLSIGVFIILAIISIVKNIYDNKHIN</sequence>
<reference evidence="2 3" key="1">
    <citation type="submission" date="2016-10" db="EMBL/GenBank/DDBJ databases">
        <authorList>
            <person name="de Groot N.N."/>
        </authorList>
    </citation>
    <scope>NUCLEOTIDE SEQUENCE [LARGE SCALE GENOMIC DNA]</scope>
    <source>
        <strain evidence="2 3">DSM 12271</strain>
    </source>
</reference>
<feature type="transmembrane region" description="Helical" evidence="1">
    <location>
        <begin position="67"/>
        <end position="89"/>
    </location>
</feature>
<dbReference type="EMBL" id="FOKI01000003">
    <property type="protein sequence ID" value="SFA79417.1"/>
    <property type="molecule type" value="Genomic_DNA"/>
</dbReference>
<dbReference type="RefSeq" id="WP_090038491.1">
    <property type="nucleotide sequence ID" value="NZ_FOKI01000003.1"/>
</dbReference>
<organism evidence="2 3">
    <name type="scientific">Clostridium frigidicarnis</name>
    <dbReference type="NCBI Taxonomy" id="84698"/>
    <lineage>
        <taxon>Bacteria</taxon>
        <taxon>Bacillati</taxon>
        <taxon>Bacillota</taxon>
        <taxon>Clostridia</taxon>
        <taxon>Eubacteriales</taxon>
        <taxon>Clostridiaceae</taxon>
        <taxon>Clostridium</taxon>
    </lineage>
</organism>
<evidence type="ECO:0000313" key="2">
    <source>
        <dbReference type="EMBL" id="SFA79417.1"/>
    </source>
</evidence>
<name>A0A1I0VTQ8_9CLOT</name>
<gene>
    <name evidence="2" type="ORF">SAMN04488528_10033</name>
</gene>
<feature type="transmembrane region" description="Helical" evidence="1">
    <location>
        <begin position="38"/>
        <end position="55"/>
    </location>
</feature>
<dbReference type="STRING" id="84698.SAMN04488528_10033"/>
<keyword evidence="1" id="KW-1133">Transmembrane helix</keyword>
<protein>
    <submittedName>
        <fullName evidence="2">Uncharacterized protein</fullName>
    </submittedName>
</protein>
<proteinExistence type="predicted"/>
<keyword evidence="1" id="KW-0472">Membrane</keyword>